<dbReference type="InterPro" id="IPR011050">
    <property type="entry name" value="Pectin_lyase_fold/virulence"/>
</dbReference>
<feature type="signal peptide" evidence="2">
    <location>
        <begin position="1"/>
        <end position="26"/>
    </location>
</feature>
<proteinExistence type="predicted"/>
<dbReference type="Pfam" id="PF13229">
    <property type="entry name" value="Beta_helix"/>
    <property type="match status" value="1"/>
</dbReference>
<dbReference type="InterPro" id="IPR006626">
    <property type="entry name" value="PbH1"/>
</dbReference>
<gene>
    <name evidence="4" type="ORF">QFW80_05815</name>
</gene>
<dbReference type="SUPFAM" id="SSF51126">
    <property type="entry name" value="Pectin lyase-like"/>
    <property type="match status" value="1"/>
</dbReference>
<dbReference type="Gene3D" id="2.160.20.10">
    <property type="entry name" value="Single-stranded right-handed beta-helix, Pectin lyase-like"/>
    <property type="match status" value="1"/>
</dbReference>
<keyword evidence="1" id="KW-1133">Transmembrane helix</keyword>
<feature type="chain" id="PRO_5046822894" evidence="2">
    <location>
        <begin position="27"/>
        <end position="923"/>
    </location>
</feature>
<reference evidence="4 5" key="1">
    <citation type="submission" date="2023-04" db="EMBL/GenBank/DDBJ databases">
        <title>Luteimonas sp. M1R5S18.</title>
        <authorList>
            <person name="Sun J.-Q."/>
        </authorList>
    </citation>
    <scope>NUCLEOTIDE SEQUENCE [LARGE SCALE GENOMIC DNA]</scope>
    <source>
        <strain evidence="4 5">M1R5S18</strain>
    </source>
</reference>
<evidence type="ECO:0000256" key="2">
    <source>
        <dbReference type="SAM" id="SignalP"/>
    </source>
</evidence>
<dbReference type="EMBL" id="JARXRN010000020">
    <property type="protein sequence ID" value="MDH5830035.1"/>
    <property type="molecule type" value="Genomic_DNA"/>
</dbReference>
<sequence>MAGHSIRGLCALAMALALCAAAPAPAAARTWHVSGAGDDARGDGSAERPFRSIMRVLDTSRALAADGDVIELDGRPGRNRYDECDVRLRNRLTLRSGPEGRAHIHCDPQTQDSVAVQIDPDASGSVLTNLEISGGYYYGVMLQTNWYQDGPDSDIGASDVVLEDLLIRDTGRDGIKITPRSRRATIRRVEIHGTGRRDAENADGIDNVNGDGMVVEDSYIHDVATTGLYFKGGARDVVVQRNRIENTGDAGILAGFDTSVGFFDLDANPGYHEAIRGIVRNNVVRNTRYAGIGLYATLDTVVAHNTIIDAARDGQSALFFGIVFQDWYGEAGRPPNTGVSLLNNLVVQDGGHCVEIRWSPELGGLSALAGTPRIDFNGYPQGGRPCRFVDQRPDSPLAMAVTGFDGWRAGMGVDAHSVQAHFLVDASGRPLAGSAALAAATPLPDVPADIAGDPRSEAEPTIGAFEKPAAAGAAIGALDARRPPTTTPTGDGLREVAGDTAVVARSGLARLQHAWPRAADWISPMTLLLLALGLLGLATLAFALWMANRRNLTGWLLAWMRQDWRAPVAAGTTRHLMFCFVDHYEPAWGKPDLAKERARVARWRRDLPVLCANHRDADGRPPVHSFFYPEEEYREEHLDALVELCRQGLGEIEIHLHHDNDTEANLRATLSRFTELLATRHDALPRDPVTGQPRWAFIHGNWALDNSHPHGRHCGVDNELVVLRETGCYADFTLPSAPDPCQTRAVNRIYYAKDDPARPKSHDTGPRVKVGGATEGDLMIIQGPLGFRWKHRKWGILPRIENSDIRAVAPATRDRIDAWVDTGIHVEGRPEWIFVKIHTHGAEDQDMDALLGQAMDEAHTYLETRYNDGRDWKLHYVSAREAYNIAKAAEAGLAGDPGQYRDHLIPRPGYGIGAAAQRRAAAG</sequence>
<evidence type="ECO:0000313" key="5">
    <source>
        <dbReference type="Proteomes" id="UP001156831"/>
    </source>
</evidence>
<evidence type="ECO:0000259" key="3">
    <source>
        <dbReference type="Pfam" id="PF13229"/>
    </source>
</evidence>
<protein>
    <submittedName>
        <fullName evidence="4">Right-handed parallel beta-helix repeat-containing protein</fullName>
    </submittedName>
</protein>
<organism evidence="4 5">
    <name type="scientific">Luteimonas rhizosphaericola</name>
    <dbReference type="NCBI Taxonomy" id="3042024"/>
    <lineage>
        <taxon>Bacteria</taxon>
        <taxon>Pseudomonadati</taxon>
        <taxon>Pseudomonadota</taxon>
        <taxon>Gammaproteobacteria</taxon>
        <taxon>Lysobacterales</taxon>
        <taxon>Lysobacteraceae</taxon>
        <taxon>Luteimonas</taxon>
    </lineage>
</organism>
<feature type="transmembrane region" description="Helical" evidence="1">
    <location>
        <begin position="521"/>
        <end position="547"/>
    </location>
</feature>
<feature type="domain" description="Right handed beta helix" evidence="3">
    <location>
        <begin position="157"/>
        <end position="311"/>
    </location>
</feature>
<dbReference type="Proteomes" id="UP001156831">
    <property type="component" value="Unassembled WGS sequence"/>
</dbReference>
<dbReference type="InterPro" id="IPR012334">
    <property type="entry name" value="Pectin_lyas_fold"/>
</dbReference>
<dbReference type="SMART" id="SM00710">
    <property type="entry name" value="PbH1"/>
    <property type="match status" value="9"/>
</dbReference>
<evidence type="ECO:0000256" key="1">
    <source>
        <dbReference type="SAM" id="Phobius"/>
    </source>
</evidence>
<dbReference type="InterPro" id="IPR039448">
    <property type="entry name" value="Beta_helix"/>
</dbReference>
<keyword evidence="5" id="KW-1185">Reference proteome</keyword>
<keyword evidence="2" id="KW-0732">Signal</keyword>
<accession>A0ABT6JH73</accession>
<keyword evidence="1" id="KW-0812">Transmembrane</keyword>
<dbReference type="RefSeq" id="WP_280600484.1">
    <property type="nucleotide sequence ID" value="NZ_JARXRN010000020.1"/>
</dbReference>
<evidence type="ECO:0000313" key="4">
    <source>
        <dbReference type="EMBL" id="MDH5830035.1"/>
    </source>
</evidence>
<comment type="caution">
    <text evidence="4">The sequence shown here is derived from an EMBL/GenBank/DDBJ whole genome shotgun (WGS) entry which is preliminary data.</text>
</comment>
<name>A0ABT6JH73_9GAMM</name>
<keyword evidence="1" id="KW-0472">Membrane</keyword>